<dbReference type="Proteomes" id="UP000243876">
    <property type="component" value="Unassembled WGS sequence"/>
</dbReference>
<organism evidence="7 8">
    <name type="scientific">Sporidiobolus salmonicolor</name>
    <name type="common">Yeast-like fungus</name>
    <name type="synonym">Sporobolomyces salmonicolor</name>
    <dbReference type="NCBI Taxonomy" id="5005"/>
    <lineage>
        <taxon>Eukaryota</taxon>
        <taxon>Fungi</taxon>
        <taxon>Dikarya</taxon>
        <taxon>Basidiomycota</taxon>
        <taxon>Pucciniomycotina</taxon>
        <taxon>Microbotryomycetes</taxon>
        <taxon>Sporidiobolales</taxon>
        <taxon>Sporidiobolaceae</taxon>
        <taxon>Sporobolomyces</taxon>
    </lineage>
</organism>
<feature type="repeat" description="WD" evidence="5">
    <location>
        <begin position="472"/>
        <end position="508"/>
    </location>
</feature>
<keyword evidence="4" id="KW-0539">Nucleus</keyword>
<evidence type="ECO:0000256" key="5">
    <source>
        <dbReference type="PROSITE-ProRule" id="PRU00221"/>
    </source>
</evidence>
<name>A0A0D6ENA3_SPOSA</name>
<feature type="repeat" description="WD" evidence="5">
    <location>
        <begin position="584"/>
        <end position="625"/>
    </location>
</feature>
<dbReference type="SMART" id="SM00320">
    <property type="entry name" value="WD40"/>
    <property type="match status" value="11"/>
</dbReference>
<feature type="repeat" description="WD" evidence="5">
    <location>
        <begin position="290"/>
        <end position="317"/>
    </location>
</feature>
<accession>A0A0D6ENA3</accession>
<keyword evidence="8" id="KW-1185">Reference proteome</keyword>
<feature type="domain" description="U3 small nucleolar RNA-associated protein 13 C-terminal" evidence="6">
    <location>
        <begin position="721"/>
        <end position="906"/>
    </location>
</feature>
<dbReference type="AlphaFoldDB" id="A0A0D6ENA3"/>
<dbReference type="InterPro" id="IPR019775">
    <property type="entry name" value="WD40_repeat_CS"/>
</dbReference>
<evidence type="ECO:0000259" key="6">
    <source>
        <dbReference type="Pfam" id="PF08625"/>
    </source>
</evidence>
<evidence type="ECO:0000313" key="7">
    <source>
        <dbReference type="EMBL" id="CEQ41361.1"/>
    </source>
</evidence>
<dbReference type="InterPro" id="IPR011047">
    <property type="entry name" value="Quinoprotein_ADH-like_sf"/>
</dbReference>
<feature type="repeat" description="WD" evidence="5">
    <location>
        <begin position="217"/>
        <end position="258"/>
    </location>
</feature>
<gene>
    <name evidence="7" type="primary">SPOSA6832_03059</name>
</gene>
<dbReference type="GO" id="GO:0030686">
    <property type="term" value="C:90S preribosome"/>
    <property type="evidence" value="ECO:0007669"/>
    <property type="project" value="TreeGrafter"/>
</dbReference>
<evidence type="ECO:0000256" key="1">
    <source>
        <dbReference type="ARBA" id="ARBA00004604"/>
    </source>
</evidence>
<evidence type="ECO:0000256" key="4">
    <source>
        <dbReference type="ARBA" id="ARBA00023242"/>
    </source>
</evidence>
<feature type="non-terminal residue" evidence="7">
    <location>
        <position position="1"/>
    </location>
</feature>
<protein>
    <submittedName>
        <fullName evidence="7">SPOSA6832_03059-mRNA-1:cds</fullName>
    </submittedName>
</protein>
<dbReference type="InterPro" id="IPR020472">
    <property type="entry name" value="WD40_PAC1"/>
</dbReference>
<dbReference type="InterPro" id="IPR013934">
    <property type="entry name" value="Utp13_C"/>
</dbReference>
<dbReference type="PRINTS" id="PR00320">
    <property type="entry name" value="GPROTEINBRPT"/>
</dbReference>
<feature type="repeat" description="WD" evidence="5">
    <location>
        <begin position="421"/>
        <end position="453"/>
    </location>
</feature>
<proteinExistence type="predicted"/>
<dbReference type="PROSITE" id="PS50294">
    <property type="entry name" value="WD_REPEATS_REGION"/>
    <property type="match status" value="7"/>
</dbReference>
<dbReference type="InterPro" id="IPR001680">
    <property type="entry name" value="WD40_rpt"/>
</dbReference>
<dbReference type="Pfam" id="PF00400">
    <property type="entry name" value="WD40"/>
    <property type="match status" value="9"/>
</dbReference>
<keyword evidence="2 5" id="KW-0853">WD repeat</keyword>
<dbReference type="InterPro" id="IPR015943">
    <property type="entry name" value="WD40/YVTN_repeat-like_dom_sf"/>
</dbReference>
<feature type="repeat" description="WD" evidence="5">
    <location>
        <begin position="194"/>
        <end position="216"/>
    </location>
</feature>
<dbReference type="GO" id="GO:0000472">
    <property type="term" value="P:endonucleolytic cleavage to generate mature 5'-end of SSU-rRNA from (SSU-rRNA, 5.8S rRNA, LSU-rRNA)"/>
    <property type="evidence" value="ECO:0007669"/>
    <property type="project" value="TreeGrafter"/>
</dbReference>
<dbReference type="GO" id="GO:0034511">
    <property type="term" value="F:U3 snoRNA binding"/>
    <property type="evidence" value="ECO:0007669"/>
    <property type="project" value="TreeGrafter"/>
</dbReference>
<sequence>MSDEDDRVFKAARTYAPIHTGGAAVLSGDGSWLVSTLNEQALATDVETGKPVQELKGVRIDRLINLQNLTYRFDELQDTSAVTTLSITPTPLSPQSGGFLLTCCRSLALHIYSLPSLSLHRHIPRAHDAPIITCAADPTGTLFATGSADGIVKVWDAARGHCTHVFKGHGGVISAIVFDIATVGDGGKQGRARLVTGADDCKIRVWDLRTREPLHVLDGHVSVVRGLDVTKDGKLLVSGGRDKVVNVWDLERGVLRKTMPVFETLESCGLVELEQGLASAKGKEKETGAPKRRAIFTGGDKGVVRLWDLQSGEQIKTPADSEKSNGKVHEILSIINTPSTSSLTAIYVDQNVVTRSLPHLTVTRQIIGFNDEVIDTCFLSPFPSEPTSDDEPSTSESHLAVATNSDLIRVYDLNRFNTALLEGHEDVVLCLARSADGEILVSGSKDKTVRVWKALPGSSESEAPTWTCVGRAEGHVESVGAIAVSKKERNFLVTASQDRTAKIWDLASLLSLPTSDASALALSLRAMSTTKIHDKDINSIDIAPNDKLLVSGSQDRTAKLFSITYTARTKSTPASAVLAHLGTFKGHKRGVWSVKFSPVDQCIATASGDRTIKLWSLADFTCVKTFEGHANSVLRVDFLTRGMQLASAASDGLVKVWNVKDEECVATLDNHEEKIWALAVAKEEKYVVSGGADSVITVWEDVTETEELEKLQEQEELVLKEQDFENYLSIKDYSNAILLALSMDQPRRLLKLFTEVRLSSGSTASSDPVADALSFTGSRHVDAVIRALSPSDLRQLLSYIKDWNTVSRSADVAQGVLHAILKFHDADAVLACLEGRDESQEDGEVLDLDGMLDGQEPQLKKEKSKKGDIKASEVLGALIPYTERHMARADKLVRESFIVEHLLGMMEGFDDFDVEAKEDGAEGMDVDGQA</sequence>
<dbReference type="Pfam" id="PF08625">
    <property type="entry name" value="Utp13"/>
    <property type="match status" value="1"/>
</dbReference>
<dbReference type="Gene3D" id="2.130.10.10">
    <property type="entry name" value="YVTN repeat-like/Quinoprotein amine dehydrogenase"/>
    <property type="match status" value="4"/>
</dbReference>
<evidence type="ECO:0000256" key="2">
    <source>
        <dbReference type="ARBA" id="ARBA00022574"/>
    </source>
</evidence>
<reference evidence="8" key="1">
    <citation type="submission" date="2015-02" db="EMBL/GenBank/DDBJ databases">
        <authorList>
            <person name="Gon?alves P."/>
        </authorList>
    </citation>
    <scope>NUCLEOTIDE SEQUENCE [LARGE SCALE GENOMIC DNA]</scope>
</reference>
<dbReference type="SUPFAM" id="SSF50998">
    <property type="entry name" value="Quinoprotein alcohol dehydrogenase-like"/>
    <property type="match status" value="1"/>
</dbReference>
<keyword evidence="3" id="KW-0677">Repeat</keyword>
<feature type="repeat" description="WD" evidence="5">
    <location>
        <begin position="530"/>
        <end position="571"/>
    </location>
</feature>
<dbReference type="PANTHER" id="PTHR19854:SF15">
    <property type="entry name" value="TRANSDUCIN BETA-LIKE PROTEIN 3"/>
    <property type="match status" value="1"/>
</dbReference>
<dbReference type="PROSITE" id="PS50082">
    <property type="entry name" value="WD_REPEATS_2"/>
    <property type="match status" value="10"/>
</dbReference>
<evidence type="ECO:0000256" key="3">
    <source>
        <dbReference type="ARBA" id="ARBA00022737"/>
    </source>
</evidence>
<evidence type="ECO:0000313" key="8">
    <source>
        <dbReference type="Proteomes" id="UP000243876"/>
    </source>
</evidence>
<dbReference type="OrthoDB" id="5414888at2759"/>
<dbReference type="CDD" id="cd00200">
    <property type="entry name" value="WD40"/>
    <property type="match status" value="2"/>
</dbReference>
<dbReference type="InterPro" id="IPR036322">
    <property type="entry name" value="WD40_repeat_dom_sf"/>
</dbReference>
<dbReference type="PANTHER" id="PTHR19854">
    <property type="entry name" value="TRANSDUCIN BETA-LIKE 3"/>
    <property type="match status" value="1"/>
</dbReference>
<feature type="repeat" description="WD" evidence="5">
    <location>
        <begin position="124"/>
        <end position="165"/>
    </location>
</feature>
<dbReference type="GO" id="GO:0032040">
    <property type="term" value="C:small-subunit processome"/>
    <property type="evidence" value="ECO:0007669"/>
    <property type="project" value="InterPro"/>
</dbReference>
<feature type="repeat" description="WD" evidence="5">
    <location>
        <begin position="668"/>
        <end position="700"/>
    </location>
</feature>
<feature type="repeat" description="WD" evidence="5">
    <location>
        <begin position="626"/>
        <end position="667"/>
    </location>
</feature>
<dbReference type="GO" id="GO:0000480">
    <property type="term" value="P:endonucleolytic cleavage in 5'-ETS of tricistronic rRNA transcript (SSU-rRNA, 5.8S rRNA, LSU-rRNA)"/>
    <property type="evidence" value="ECO:0007669"/>
    <property type="project" value="TreeGrafter"/>
</dbReference>
<dbReference type="PROSITE" id="PS00678">
    <property type="entry name" value="WD_REPEATS_1"/>
    <property type="match status" value="4"/>
</dbReference>
<comment type="subcellular location">
    <subcellularLocation>
        <location evidence="1">Nucleus</location>
        <location evidence="1">Nucleolus</location>
    </subcellularLocation>
</comment>
<dbReference type="SUPFAM" id="SSF50978">
    <property type="entry name" value="WD40 repeat-like"/>
    <property type="match status" value="1"/>
</dbReference>
<dbReference type="EMBL" id="CENE01000013">
    <property type="protein sequence ID" value="CEQ41361.1"/>
    <property type="molecule type" value="Genomic_DNA"/>
</dbReference>